<comment type="caution">
    <text evidence="8">The sequence shown here is derived from an EMBL/GenBank/DDBJ whole genome shotgun (WGS) entry which is preliminary data.</text>
</comment>
<dbReference type="NCBIfam" id="TIGR00030">
    <property type="entry name" value="S21p"/>
    <property type="match status" value="1"/>
</dbReference>
<accession>A0A934S8F4</accession>
<dbReference type="GO" id="GO:0003735">
    <property type="term" value="F:structural constituent of ribosome"/>
    <property type="evidence" value="ECO:0007669"/>
    <property type="project" value="InterPro"/>
</dbReference>
<dbReference type="PRINTS" id="PR00976">
    <property type="entry name" value="RIBOSOMALS21"/>
</dbReference>
<dbReference type="PANTHER" id="PTHR21109">
    <property type="entry name" value="MITOCHONDRIAL 28S RIBOSOMAL PROTEIN S21"/>
    <property type="match status" value="1"/>
</dbReference>
<feature type="region of interest" description="Disordered" evidence="7">
    <location>
        <begin position="37"/>
        <end position="75"/>
    </location>
</feature>
<dbReference type="InterPro" id="IPR001911">
    <property type="entry name" value="Ribosomal_bS21"/>
</dbReference>
<sequence>MRGVIVKKGEPVDRALKRLKTKLDTEGILEEMRRRRAFETPTERKQRKLRSASKRNKVRWRYSNAPAGEKTESVD</sequence>
<evidence type="ECO:0000256" key="4">
    <source>
        <dbReference type="ARBA" id="ARBA00035135"/>
    </source>
</evidence>
<keyword evidence="9" id="KW-1185">Reference proteome</keyword>
<dbReference type="GO" id="GO:0005840">
    <property type="term" value="C:ribosome"/>
    <property type="evidence" value="ECO:0007669"/>
    <property type="project" value="UniProtKB-KW"/>
</dbReference>
<organism evidence="8 9">
    <name type="scientific">Luteolibacter pohnpeiensis</name>
    <dbReference type="NCBI Taxonomy" id="454153"/>
    <lineage>
        <taxon>Bacteria</taxon>
        <taxon>Pseudomonadati</taxon>
        <taxon>Verrucomicrobiota</taxon>
        <taxon>Verrucomicrobiia</taxon>
        <taxon>Verrucomicrobiales</taxon>
        <taxon>Verrucomicrobiaceae</taxon>
        <taxon>Luteolibacter</taxon>
    </lineage>
</organism>
<dbReference type="GO" id="GO:0006412">
    <property type="term" value="P:translation"/>
    <property type="evidence" value="ECO:0007669"/>
    <property type="project" value="UniProtKB-UniRule"/>
</dbReference>
<dbReference type="EMBL" id="JAENIJ010000034">
    <property type="protein sequence ID" value="MBK1884072.1"/>
    <property type="molecule type" value="Genomic_DNA"/>
</dbReference>
<dbReference type="Gene3D" id="1.20.5.1150">
    <property type="entry name" value="Ribosomal protein S8"/>
    <property type="match status" value="1"/>
</dbReference>
<comment type="similarity">
    <text evidence="1 5 6">Belongs to the bacterial ribosomal protein bS21 family.</text>
</comment>
<dbReference type="HAMAP" id="MF_00358">
    <property type="entry name" value="Ribosomal_bS21"/>
    <property type="match status" value="1"/>
</dbReference>
<reference evidence="8" key="1">
    <citation type="submission" date="2021-01" db="EMBL/GenBank/DDBJ databases">
        <title>Modified the classification status of verrucomicrobia.</title>
        <authorList>
            <person name="Feng X."/>
        </authorList>
    </citation>
    <scope>NUCLEOTIDE SEQUENCE</scope>
    <source>
        <strain evidence="8">KCTC 22041</strain>
    </source>
</reference>
<evidence type="ECO:0000256" key="6">
    <source>
        <dbReference type="RuleBase" id="RU000667"/>
    </source>
</evidence>
<evidence type="ECO:0000256" key="2">
    <source>
        <dbReference type="ARBA" id="ARBA00022980"/>
    </source>
</evidence>
<dbReference type="PANTHER" id="PTHR21109:SF0">
    <property type="entry name" value="SMALL RIBOSOMAL SUBUNIT PROTEIN BS21M"/>
    <property type="match status" value="1"/>
</dbReference>
<gene>
    <name evidence="5 8" type="primary">rpsU</name>
    <name evidence="8" type="ORF">JIN85_16755</name>
</gene>
<dbReference type="RefSeq" id="WP_200272910.1">
    <property type="nucleotide sequence ID" value="NZ_JAENIJ010000034.1"/>
</dbReference>
<keyword evidence="2 5" id="KW-0689">Ribosomal protein</keyword>
<evidence type="ECO:0000256" key="7">
    <source>
        <dbReference type="SAM" id="MobiDB-lite"/>
    </source>
</evidence>
<evidence type="ECO:0000313" key="8">
    <source>
        <dbReference type="EMBL" id="MBK1884072.1"/>
    </source>
</evidence>
<dbReference type="GO" id="GO:1990904">
    <property type="term" value="C:ribonucleoprotein complex"/>
    <property type="evidence" value="ECO:0007669"/>
    <property type="project" value="UniProtKB-KW"/>
</dbReference>
<evidence type="ECO:0000256" key="1">
    <source>
        <dbReference type="ARBA" id="ARBA00006640"/>
    </source>
</evidence>
<protein>
    <recommendedName>
        <fullName evidence="4 5">Small ribosomal subunit protein bS21</fullName>
    </recommendedName>
</protein>
<keyword evidence="3 5" id="KW-0687">Ribonucleoprotein</keyword>
<name>A0A934S8F4_9BACT</name>
<evidence type="ECO:0000256" key="3">
    <source>
        <dbReference type="ARBA" id="ARBA00023274"/>
    </source>
</evidence>
<proteinExistence type="inferred from homology"/>
<dbReference type="AlphaFoldDB" id="A0A934S8F4"/>
<dbReference type="Pfam" id="PF01165">
    <property type="entry name" value="Ribosomal_S21"/>
    <property type="match status" value="1"/>
</dbReference>
<feature type="compositionally biased region" description="Basic residues" evidence="7">
    <location>
        <begin position="45"/>
        <end position="60"/>
    </location>
</feature>
<evidence type="ECO:0000313" key="9">
    <source>
        <dbReference type="Proteomes" id="UP000603141"/>
    </source>
</evidence>
<dbReference type="InterPro" id="IPR038380">
    <property type="entry name" value="Ribosomal_bS21_sf"/>
</dbReference>
<dbReference type="Proteomes" id="UP000603141">
    <property type="component" value="Unassembled WGS sequence"/>
</dbReference>
<evidence type="ECO:0000256" key="5">
    <source>
        <dbReference type="HAMAP-Rule" id="MF_00358"/>
    </source>
</evidence>